<accession>A0ABT7TM65</accession>
<gene>
    <name evidence="2" type="ORF">QUG93_03180</name>
</gene>
<dbReference type="Proteomes" id="UP001236404">
    <property type="component" value="Unassembled WGS sequence"/>
</dbReference>
<evidence type="ECO:0000313" key="3">
    <source>
        <dbReference type="Proteomes" id="UP001236404"/>
    </source>
</evidence>
<evidence type="ECO:0000256" key="1">
    <source>
        <dbReference type="SAM" id="MobiDB-lite"/>
    </source>
</evidence>
<dbReference type="RefSeq" id="WP_289472185.1">
    <property type="nucleotide sequence ID" value="NZ_JAUCMN010000002.1"/>
</dbReference>
<organism evidence="2 3">
    <name type="scientific">Curtobacterium caseinilyticum</name>
    <dbReference type="NCBI Taxonomy" id="3055137"/>
    <lineage>
        <taxon>Bacteria</taxon>
        <taxon>Bacillati</taxon>
        <taxon>Actinomycetota</taxon>
        <taxon>Actinomycetes</taxon>
        <taxon>Micrococcales</taxon>
        <taxon>Microbacteriaceae</taxon>
        <taxon>Curtobacterium</taxon>
    </lineage>
</organism>
<feature type="region of interest" description="Disordered" evidence="1">
    <location>
        <begin position="77"/>
        <end position="111"/>
    </location>
</feature>
<sequence>MHAHEPTWKQQNAFVRPLVAALGLQTPTAAYKAMVAACDYVRWLSAQDVPLEAEAVFTPENVEWYCATQLQRLGEHSRSTKRGALRQIGRASTRRAAWSPPDTRFRKPPAAEPYCTDERRGLRCLVPVQPTEARRRFFAGVLGLGFGFGLRGVEMRYVHATDLFEHRGALHLRVRGEYPRTVPARAELTQSILQLALDYPEGPLLGPYRDEQKAPMSRMKARLIIPDNAPALSLRRLRMSWMVDVLNDGVPLGDFAPAAGVTDLRLGSLLPHLHREDTAAVIAQLTGTN</sequence>
<comment type="caution">
    <text evidence="2">The sequence shown here is derived from an EMBL/GenBank/DDBJ whole genome shotgun (WGS) entry which is preliminary data.</text>
</comment>
<reference evidence="2 3" key="1">
    <citation type="submission" date="2023-06" db="EMBL/GenBank/DDBJ databases">
        <authorList>
            <person name="Feng G."/>
            <person name="Li J."/>
            <person name="Zhu H."/>
        </authorList>
    </citation>
    <scope>NUCLEOTIDE SEQUENCE [LARGE SCALE GENOMIC DNA]</scope>
    <source>
        <strain evidence="2 3">RHCKG28</strain>
    </source>
</reference>
<keyword evidence="3" id="KW-1185">Reference proteome</keyword>
<name>A0ABT7TM65_9MICO</name>
<dbReference type="EMBL" id="JAUCMN010000002">
    <property type="protein sequence ID" value="MDM7890679.1"/>
    <property type="molecule type" value="Genomic_DNA"/>
</dbReference>
<proteinExistence type="predicted"/>
<protein>
    <recommendedName>
        <fullName evidence="4">Site-specific integrase</fullName>
    </recommendedName>
</protein>
<evidence type="ECO:0000313" key="2">
    <source>
        <dbReference type="EMBL" id="MDM7890679.1"/>
    </source>
</evidence>
<evidence type="ECO:0008006" key="4">
    <source>
        <dbReference type="Google" id="ProtNLM"/>
    </source>
</evidence>